<feature type="region of interest" description="Disordered" evidence="3">
    <location>
        <begin position="1"/>
        <end position="21"/>
    </location>
</feature>
<evidence type="ECO:0000313" key="5">
    <source>
        <dbReference type="EnsemblPlants" id="PAC:32903595.CDS.1"/>
    </source>
</evidence>
<organism evidence="4">
    <name type="scientific">Physcomitrium patens</name>
    <name type="common">Spreading-leaved earth moss</name>
    <name type="synonym">Physcomitrella patens</name>
    <dbReference type="NCBI Taxonomy" id="3218"/>
    <lineage>
        <taxon>Eukaryota</taxon>
        <taxon>Viridiplantae</taxon>
        <taxon>Streptophyta</taxon>
        <taxon>Embryophyta</taxon>
        <taxon>Bryophyta</taxon>
        <taxon>Bryophytina</taxon>
        <taxon>Bryopsida</taxon>
        <taxon>Funariidae</taxon>
        <taxon>Funariales</taxon>
        <taxon>Funariaceae</taxon>
        <taxon>Physcomitrium</taxon>
    </lineage>
</organism>
<dbReference type="FunCoup" id="A0A2K1INB7">
    <property type="interactions" value="1009"/>
</dbReference>
<dbReference type="Gramene" id="Pp3c22_13060V3.1">
    <property type="protein sequence ID" value="PAC:32903595.CDS.1"/>
    <property type="gene ID" value="Pp3c22_13060"/>
</dbReference>
<dbReference type="GeneID" id="112274854"/>
<dbReference type="EMBL" id="ABEU02000022">
    <property type="protein sequence ID" value="PNR30764.1"/>
    <property type="molecule type" value="Genomic_DNA"/>
</dbReference>
<evidence type="ECO:0000313" key="6">
    <source>
        <dbReference type="Proteomes" id="UP000006727"/>
    </source>
</evidence>
<dbReference type="GO" id="GO:0003700">
    <property type="term" value="F:DNA-binding transcription factor activity"/>
    <property type="evidence" value="ECO:0000318"/>
    <property type="project" value="GO_Central"/>
</dbReference>
<dbReference type="GO" id="GO:0005634">
    <property type="term" value="C:nucleus"/>
    <property type="evidence" value="ECO:0000318"/>
    <property type="project" value="GO_Central"/>
</dbReference>
<feature type="region of interest" description="Disordered" evidence="3">
    <location>
        <begin position="226"/>
        <end position="248"/>
    </location>
</feature>
<feature type="compositionally biased region" description="Polar residues" evidence="3">
    <location>
        <begin position="294"/>
        <end position="305"/>
    </location>
</feature>
<evidence type="ECO:0000313" key="4">
    <source>
        <dbReference type="EMBL" id="PNR30764.1"/>
    </source>
</evidence>
<dbReference type="EnsemblPlants" id="Pp3c22_13060V3.2">
    <property type="protein sequence ID" value="PAC:32903596.CDS.1"/>
    <property type="gene ID" value="Pp3c22_13060"/>
</dbReference>
<gene>
    <name evidence="5" type="primary">LOC112274854</name>
    <name evidence="4" type="ORF">PHYPA_027080</name>
</gene>
<keyword evidence="6" id="KW-1185">Reference proteome</keyword>
<dbReference type="OrthoDB" id="757063at2759"/>
<dbReference type="PROSITE" id="PS50985">
    <property type="entry name" value="GRAS"/>
    <property type="match status" value="1"/>
</dbReference>
<dbReference type="InterPro" id="IPR005202">
    <property type="entry name" value="TF_GRAS"/>
</dbReference>
<reference evidence="4 6" key="2">
    <citation type="journal article" date="2018" name="Plant J.">
        <title>The Physcomitrella patens chromosome-scale assembly reveals moss genome structure and evolution.</title>
        <authorList>
            <person name="Lang D."/>
            <person name="Ullrich K.K."/>
            <person name="Murat F."/>
            <person name="Fuchs J."/>
            <person name="Jenkins J."/>
            <person name="Haas F.B."/>
            <person name="Piednoel M."/>
            <person name="Gundlach H."/>
            <person name="Van Bel M."/>
            <person name="Meyberg R."/>
            <person name="Vives C."/>
            <person name="Morata J."/>
            <person name="Symeonidi A."/>
            <person name="Hiss M."/>
            <person name="Muchero W."/>
            <person name="Kamisugi Y."/>
            <person name="Saleh O."/>
            <person name="Blanc G."/>
            <person name="Decker E.L."/>
            <person name="van Gessel N."/>
            <person name="Grimwood J."/>
            <person name="Hayes R.D."/>
            <person name="Graham S.W."/>
            <person name="Gunter L.E."/>
            <person name="McDaniel S.F."/>
            <person name="Hoernstein S.N.W."/>
            <person name="Larsson A."/>
            <person name="Li F.W."/>
            <person name="Perroud P.F."/>
            <person name="Phillips J."/>
            <person name="Ranjan P."/>
            <person name="Rokshar D.S."/>
            <person name="Rothfels C.J."/>
            <person name="Schneider L."/>
            <person name="Shu S."/>
            <person name="Stevenson D.W."/>
            <person name="Thummler F."/>
            <person name="Tillich M."/>
            <person name="Villarreal Aguilar J.C."/>
            <person name="Widiez T."/>
            <person name="Wong G.K."/>
            <person name="Wymore A."/>
            <person name="Zhang Y."/>
            <person name="Zimmer A.D."/>
            <person name="Quatrano R.S."/>
            <person name="Mayer K.F.X."/>
            <person name="Goodstein D."/>
            <person name="Casacuberta J.M."/>
            <person name="Vandepoele K."/>
            <person name="Reski R."/>
            <person name="Cuming A.C."/>
            <person name="Tuskan G.A."/>
            <person name="Maumus F."/>
            <person name="Salse J."/>
            <person name="Schmutz J."/>
            <person name="Rensing S.A."/>
        </authorList>
    </citation>
    <scope>NUCLEOTIDE SEQUENCE [LARGE SCALE GENOMIC DNA]</scope>
    <source>
        <strain evidence="5 6">cv. Gransden 2004</strain>
    </source>
</reference>
<evidence type="ECO:0000256" key="3">
    <source>
        <dbReference type="SAM" id="MobiDB-lite"/>
    </source>
</evidence>
<dbReference type="PaxDb" id="3218-PP1S324_56V6.1"/>
<dbReference type="GO" id="GO:0006355">
    <property type="term" value="P:regulation of DNA-templated transcription"/>
    <property type="evidence" value="ECO:0000318"/>
    <property type="project" value="GO_Central"/>
</dbReference>
<keyword evidence="2" id="KW-0804">Transcription</keyword>
<feature type="compositionally biased region" description="Polar residues" evidence="3">
    <location>
        <begin position="271"/>
        <end position="286"/>
    </location>
</feature>
<evidence type="ECO:0000256" key="1">
    <source>
        <dbReference type="ARBA" id="ARBA00023015"/>
    </source>
</evidence>
<reference evidence="4 6" key="1">
    <citation type="journal article" date="2008" name="Science">
        <title>The Physcomitrella genome reveals evolutionary insights into the conquest of land by plants.</title>
        <authorList>
            <person name="Rensing S."/>
            <person name="Lang D."/>
            <person name="Zimmer A."/>
            <person name="Terry A."/>
            <person name="Salamov A."/>
            <person name="Shapiro H."/>
            <person name="Nishiyama T."/>
            <person name="Perroud P.-F."/>
            <person name="Lindquist E."/>
            <person name="Kamisugi Y."/>
            <person name="Tanahashi T."/>
            <person name="Sakakibara K."/>
            <person name="Fujita T."/>
            <person name="Oishi K."/>
            <person name="Shin-I T."/>
            <person name="Kuroki Y."/>
            <person name="Toyoda A."/>
            <person name="Suzuki Y."/>
            <person name="Hashimoto A."/>
            <person name="Yamaguchi K."/>
            <person name="Sugano A."/>
            <person name="Kohara Y."/>
            <person name="Fujiyama A."/>
            <person name="Anterola A."/>
            <person name="Aoki S."/>
            <person name="Ashton N."/>
            <person name="Barbazuk W.B."/>
            <person name="Barker E."/>
            <person name="Bennetzen J."/>
            <person name="Bezanilla M."/>
            <person name="Blankenship R."/>
            <person name="Cho S.H."/>
            <person name="Dutcher S."/>
            <person name="Estelle M."/>
            <person name="Fawcett J.A."/>
            <person name="Gundlach H."/>
            <person name="Hanada K."/>
            <person name="Heyl A."/>
            <person name="Hicks K.A."/>
            <person name="Hugh J."/>
            <person name="Lohr M."/>
            <person name="Mayer K."/>
            <person name="Melkozernov A."/>
            <person name="Murata T."/>
            <person name="Nelson D."/>
            <person name="Pils B."/>
            <person name="Prigge M."/>
            <person name="Reiss B."/>
            <person name="Renner T."/>
            <person name="Rombauts S."/>
            <person name="Rushton P."/>
            <person name="Sanderfoot A."/>
            <person name="Schween G."/>
            <person name="Shiu S.-H."/>
            <person name="Stueber K."/>
            <person name="Theodoulou F.L."/>
            <person name="Tu H."/>
            <person name="Van de Peer Y."/>
            <person name="Verrier P.J."/>
            <person name="Waters E."/>
            <person name="Wood A."/>
            <person name="Yang L."/>
            <person name="Cove D."/>
            <person name="Cuming A."/>
            <person name="Hasebe M."/>
            <person name="Lucas S."/>
            <person name="Mishler D.B."/>
            <person name="Reski R."/>
            <person name="Grigoriev I."/>
            <person name="Quatrano R.S."/>
            <person name="Boore J.L."/>
        </authorList>
    </citation>
    <scope>NUCLEOTIDE SEQUENCE [LARGE SCALE GENOMIC DNA]</scope>
    <source>
        <strain evidence="5 6">cv. Gransden 2004</strain>
    </source>
</reference>
<dbReference type="EnsemblPlants" id="Pp3c22_13060V3.1">
    <property type="protein sequence ID" value="PAC:32903595.CDS.1"/>
    <property type="gene ID" value="Pp3c22_13060"/>
</dbReference>
<feature type="compositionally biased region" description="Polar residues" evidence="3">
    <location>
        <begin position="35"/>
        <end position="52"/>
    </location>
</feature>
<sequence>MRCDAKEPYQSPVPIMNAAPRDDWGKIADALSHHQQLPSHNDKAQQGSNGCGAQTREEARDQSAEMDEDSIAAWVDGTITEMMEAMPGVAIEQLFTNLPEFLSPCNLHLKGLIGCRLQLLLGGAGYPSKNFPPPGPNRSGKRTREVQVEWTNSKTFQNESQDLHETLPRHHVRPENFISQKKVAASLSRVDLRCPKPLKRSIDNLQLSLEPADERNLRHLHIGLQATQKDQSSHQVRHSRAQSTEPVQQHYHKLHTHNVQDKADGFLQRSPAPSSASQFSTLNTMGSEDPPSQPQKLPQTTAQNAQREDTVAPDEGLQLMSLLLQCAEAISADDNNQATAILPQLSELATPFGTSVQRVVAYFAESMGSRLVTSSLGICRPLPCKQPASNQSIVSAMQVFNEICPFVKFSHFTANQAIAEAFEGKFNVHIIDVDIMQGLQWPSLFQVLASRAGGPPHVHITGLGTSAESLDATGKRLKDFAGSFGISFEFTAIADKMSNVDISTLKVAFSDALAVHWMHHSLYDVTGSDLDTLSLIQKLNPKVITLVEQDFRHSGTFLSRFLEALHYYSAMFDSLGATCKDDSPERYMVEQQLLSCEIKNIVAFDGPGRKINHKFDQWRDELSKAGFKPVSLSGKASHQAALLLQSLFPCDGYTLLEHSGSLKLGWKDLYLFTASAWTRV</sequence>
<dbReference type="AlphaFoldDB" id="A0A2K1INB7"/>
<dbReference type="Pfam" id="PF03514">
    <property type="entry name" value="GRAS"/>
    <property type="match status" value="1"/>
</dbReference>
<proteinExistence type="predicted"/>
<reference evidence="5" key="3">
    <citation type="submission" date="2020-12" db="UniProtKB">
        <authorList>
            <consortium name="EnsemblPlants"/>
        </authorList>
    </citation>
    <scope>IDENTIFICATION</scope>
</reference>
<protein>
    <submittedName>
        <fullName evidence="4 5">Uncharacterized protein</fullName>
    </submittedName>
</protein>
<feature type="region of interest" description="Disordered" evidence="3">
    <location>
        <begin position="35"/>
        <end position="67"/>
    </location>
</feature>
<dbReference type="Gramene" id="Pp3c22_13060V3.2">
    <property type="protein sequence ID" value="PAC:32903596.CDS.1"/>
    <property type="gene ID" value="Pp3c22_13060"/>
</dbReference>
<dbReference type="GO" id="GO:0043565">
    <property type="term" value="F:sequence-specific DNA binding"/>
    <property type="evidence" value="ECO:0000318"/>
    <property type="project" value="GO_Central"/>
</dbReference>
<dbReference type="RefSeq" id="XP_024360437.1">
    <property type="nucleotide sequence ID" value="XM_024504669.2"/>
</dbReference>
<evidence type="ECO:0000256" key="2">
    <source>
        <dbReference type="ARBA" id="ARBA00023163"/>
    </source>
</evidence>
<accession>A0A2K1INB7</accession>
<dbReference type="Proteomes" id="UP000006727">
    <property type="component" value="Chromosome 22"/>
</dbReference>
<dbReference type="KEGG" id="ppp:112274854"/>
<keyword evidence="1" id="KW-0805">Transcription regulation</keyword>
<dbReference type="PANTHER" id="PTHR31636">
    <property type="entry name" value="OSJNBA0084A10.13 PROTEIN-RELATED"/>
    <property type="match status" value="1"/>
</dbReference>
<name>A0A2K1INB7_PHYPA</name>
<feature type="region of interest" description="Disordered" evidence="3">
    <location>
        <begin position="265"/>
        <end position="310"/>
    </location>
</feature>